<sequence>MSVPRARRAVVFSLVTAVFAGLLHPPAQAAVQADPPPPGVQPAWSEPYPEWDGKTGLPAGFLSDPRFRQIVADNAELAEDFEVRDAAAAALAAGDSAAIRAFLDTGLNQAQALAAARKAEQARRDRAEIEPLAGTGGPYFNAEVTRVLAGTDSDRAAFLAYGKGIAQQRDAATSQGAQARATENRARVTMLVGAAGPKVKAAAQAALDAGDAAIAEFLNTGYLVAAKADADAREQAIKDQEARDKAAEELSELAKKSARASQARRNLLVVHGNGVNALERAANALVSAGTEARKAEQILMANKAGGQHPADAFNAVKAEVGRQLALANQASADAQTASVRAQVEANVLVETGLTYGVEWAQMAAGMAGAALAAAKASETASHAVDATAFTDQATNAQELAERHAKEAEQWRLHAQEHAKAAASIAEAARVQADAAKDAAVRTKAARQAAEAAEARAWAAAERTRNARITAEREAATAAAARATAERERAKAAAARSRAEQQAAVAHSARGEADRQAGIALGARQRAEAQDSIAAGLDRDANTEADNATRARDRAFEAERAQRDTEARAAANEAAAAAARGGYYEAPARAAADQARTEANTARGAATAARGAANTATGAAVASRAAATEATRAAARARAAAQQAAAAAARANAAANQAEAEAAATHAAALQANAASEEATAGEAQAAEASQAASALAGQAASESVQALTAAERTKTEADEAAAEAVSAATQASLAVQASLAARASSQAITDPANTAITVATPFTGTDLAADFVITVANQARTVGAEQAQAAVNRAAEAVAAAKTAADAATRASGEIKPAFDAAAEAAKSSADAAKWAADAQQAAADAATDGAAARASAQRANQADAQAHADAVLARKAANAANNDAAVAGRSAAAAGRDAAAARSAASNAEAEAAAARSAATNAENDATKAESAAASAQQHADNVASSAQRARDMAVEASKAADRAEEATRKAAQEKRNQDQQNADPPNGPGLPLDDELGALTDHGNGLVTWQDPETGIFYLNGVALGADAPGLRELIEALKRQVGTDPERYFPTDHPFKDPRFGVFNLLVDACRAQSSLCSAKFQMQVVAFGNGGPDPAGIGDPQTFLLMSALAEFVIGAGGRWGLKTGPKAPPGKPCNCFPAGTTVATDHGAKPIELIAVGDQVWARDLATGRSQLRSVVGLFNKHADQILTITTTGTSLRVTPQHPFWVVGKGWIDAGELRVGDRLSTLSGAEQPITAITSSMTGTTVYNFEVAGDHNYYITDAQLLVHNCDLNYHESPERGHTIDRHVAKDDDYLRNRGKPKASTFVDLPTAEHWTQANLDRNKDKVANFLSGTKQTTVIHYHFDPGVDTSKIGRIWVKETNSFVSPRRMETELIKDPSMKDGYYIKTSFLDF</sequence>
<dbReference type="CDD" id="cd00081">
    <property type="entry name" value="Hint"/>
    <property type="match status" value="1"/>
</dbReference>
<feature type="chain" id="PRO_5011782346" evidence="3">
    <location>
        <begin position="30"/>
        <end position="1396"/>
    </location>
</feature>
<accession>A0A1H3IL63</accession>
<evidence type="ECO:0000256" key="2">
    <source>
        <dbReference type="SAM" id="MobiDB-lite"/>
    </source>
</evidence>
<dbReference type="Proteomes" id="UP000199515">
    <property type="component" value="Unassembled WGS sequence"/>
</dbReference>
<dbReference type="CDD" id="cd20684">
    <property type="entry name" value="CdiA-CT_Yk_RNaseA-like"/>
    <property type="match status" value="1"/>
</dbReference>
<dbReference type="SUPFAM" id="SSF51294">
    <property type="entry name" value="Hedgehog/intein (Hint) domain"/>
    <property type="match status" value="1"/>
</dbReference>
<dbReference type="NCBIfam" id="TIGR01443">
    <property type="entry name" value="intein_Cterm"/>
    <property type="match status" value="1"/>
</dbReference>
<dbReference type="InterPro" id="IPR041436">
    <property type="entry name" value="RNAse_A_bac"/>
</dbReference>
<dbReference type="Pfam" id="PF07591">
    <property type="entry name" value="PT-HINT"/>
    <property type="match status" value="1"/>
</dbReference>
<reference evidence="5 6" key="1">
    <citation type="submission" date="2016-10" db="EMBL/GenBank/DDBJ databases">
        <authorList>
            <person name="de Groot N.N."/>
        </authorList>
    </citation>
    <scope>NUCLEOTIDE SEQUENCE [LARGE SCALE GENOMIC DNA]</scope>
    <source>
        <strain evidence="5 6">CPCC 202699</strain>
    </source>
</reference>
<name>A0A1H3IL63_9PSEU</name>
<dbReference type="STRING" id="589385.SAMN05421504_10519"/>
<dbReference type="PROSITE" id="PS50818">
    <property type="entry name" value="INTEIN_C_TER"/>
    <property type="match status" value="1"/>
</dbReference>
<organism evidence="5 6">
    <name type="scientific">Amycolatopsis xylanica</name>
    <dbReference type="NCBI Taxonomy" id="589385"/>
    <lineage>
        <taxon>Bacteria</taxon>
        <taxon>Bacillati</taxon>
        <taxon>Actinomycetota</taxon>
        <taxon>Actinomycetes</taxon>
        <taxon>Pseudonocardiales</taxon>
        <taxon>Pseudonocardiaceae</taxon>
        <taxon>Amycolatopsis</taxon>
    </lineage>
</organism>
<dbReference type="InterPro" id="IPR006141">
    <property type="entry name" value="Intein_N"/>
</dbReference>
<feature type="coiled-coil region" evidence="1">
    <location>
        <begin position="223"/>
        <end position="263"/>
    </location>
</feature>
<evidence type="ECO:0000256" key="1">
    <source>
        <dbReference type="SAM" id="Coils"/>
    </source>
</evidence>
<dbReference type="SMART" id="SM00306">
    <property type="entry name" value="HintN"/>
    <property type="match status" value="1"/>
</dbReference>
<keyword evidence="1" id="KW-0175">Coiled coil</keyword>
<feature type="domain" description="Hint" evidence="4">
    <location>
        <begin position="1138"/>
        <end position="1232"/>
    </location>
</feature>
<dbReference type="PROSITE" id="PS50817">
    <property type="entry name" value="INTEIN_N_TER"/>
    <property type="match status" value="1"/>
</dbReference>
<dbReference type="Pfam" id="PF18431">
    <property type="entry name" value="RNAse_A_bac"/>
    <property type="match status" value="1"/>
</dbReference>
<evidence type="ECO:0000256" key="3">
    <source>
        <dbReference type="SAM" id="SignalP"/>
    </source>
</evidence>
<evidence type="ECO:0000313" key="6">
    <source>
        <dbReference type="Proteomes" id="UP000199515"/>
    </source>
</evidence>
<keyword evidence="6" id="KW-1185">Reference proteome</keyword>
<feature type="signal peptide" evidence="3">
    <location>
        <begin position="1"/>
        <end position="29"/>
    </location>
</feature>
<evidence type="ECO:0000259" key="4">
    <source>
        <dbReference type="SMART" id="SM00306"/>
    </source>
</evidence>
<proteinExistence type="predicted"/>
<feature type="region of interest" description="Disordered" evidence="2">
    <location>
        <begin position="531"/>
        <end position="550"/>
    </location>
</feature>
<dbReference type="InterPro" id="IPR030934">
    <property type="entry name" value="Intein_C"/>
</dbReference>
<protein>
    <submittedName>
        <fullName evidence="5">Intein C-terminal splicing region/intein N-terminal splicing region</fullName>
    </submittedName>
</protein>
<gene>
    <name evidence="5" type="ORF">SAMN05421504_10519</name>
</gene>
<feature type="region of interest" description="Disordered" evidence="2">
    <location>
        <begin position="29"/>
        <end position="49"/>
    </location>
</feature>
<dbReference type="Gene3D" id="2.170.16.10">
    <property type="entry name" value="Hedgehog/Intein (Hint) domain"/>
    <property type="match status" value="1"/>
</dbReference>
<feature type="compositionally biased region" description="Basic and acidic residues" evidence="2">
    <location>
        <begin position="950"/>
        <end position="979"/>
    </location>
</feature>
<dbReference type="GO" id="GO:0016539">
    <property type="term" value="P:intein-mediated protein splicing"/>
    <property type="evidence" value="ECO:0007669"/>
    <property type="project" value="InterPro"/>
</dbReference>
<feature type="compositionally biased region" description="Low complexity" evidence="2">
    <location>
        <begin position="916"/>
        <end position="945"/>
    </location>
</feature>
<keyword evidence="3" id="KW-0732">Signal</keyword>
<feature type="region of interest" description="Disordered" evidence="2">
    <location>
        <begin position="916"/>
        <end position="1007"/>
    </location>
</feature>
<dbReference type="EMBL" id="FNON01000005">
    <property type="protein sequence ID" value="SDY28029.1"/>
    <property type="molecule type" value="Genomic_DNA"/>
</dbReference>
<dbReference type="InterPro" id="IPR036844">
    <property type="entry name" value="Hint_dom_sf"/>
</dbReference>
<feature type="coiled-coil region" evidence="1">
    <location>
        <begin position="465"/>
        <end position="501"/>
    </location>
</feature>
<evidence type="ECO:0000313" key="5">
    <source>
        <dbReference type="EMBL" id="SDY28029.1"/>
    </source>
</evidence>
<dbReference type="InterPro" id="IPR003587">
    <property type="entry name" value="Hint_dom_N"/>
</dbReference>
<feature type="compositionally biased region" description="Basic and acidic residues" evidence="2">
    <location>
        <begin position="536"/>
        <end position="550"/>
    </location>
</feature>